<dbReference type="Proteomes" id="UP001253637">
    <property type="component" value="Segment"/>
</dbReference>
<name>A0A811BPU4_9VIRU</name>
<keyword evidence="1" id="KW-0812">Transmembrane</keyword>
<evidence type="ECO:0000256" key="1">
    <source>
        <dbReference type="SAM" id="Phobius"/>
    </source>
</evidence>
<organism evidence="2 3">
    <name type="scientific">Pandoravirus japonicus</name>
    <dbReference type="NCBI Taxonomy" id="2823154"/>
    <lineage>
        <taxon>Viruses</taxon>
        <taxon>Pandoravirus</taxon>
    </lineage>
</organism>
<feature type="transmembrane region" description="Helical" evidence="1">
    <location>
        <begin position="20"/>
        <end position="45"/>
    </location>
</feature>
<protein>
    <submittedName>
        <fullName evidence="2">Uncharacterized protein</fullName>
    </submittedName>
</protein>
<dbReference type="EMBL" id="LC625835">
    <property type="protein sequence ID" value="BCU02782.1"/>
    <property type="molecule type" value="Genomic_DNA"/>
</dbReference>
<keyword evidence="1" id="KW-1133">Transmembrane helix</keyword>
<evidence type="ECO:0000313" key="3">
    <source>
        <dbReference type="Proteomes" id="UP001253637"/>
    </source>
</evidence>
<proteinExistence type="predicted"/>
<evidence type="ECO:0000313" key="2">
    <source>
        <dbReference type="EMBL" id="BCU02782.1"/>
    </source>
</evidence>
<reference evidence="2" key="1">
    <citation type="submission" date="2021-04" db="EMBL/GenBank/DDBJ databases">
        <title>Draft Genome Sequence of Pandoravirus japonicus, Isolated from the Sabaishi River of Niigata, Japan.</title>
        <authorList>
            <person name="Hosokawa N."/>
            <person name="Takahashi H."/>
            <person name="Aoki K."/>
            <person name="Takemura M."/>
        </authorList>
    </citation>
    <scope>NUCLEOTIDE SEQUENCE</scope>
</reference>
<accession>A0A811BPU4</accession>
<sequence length="131" mass="15376">MMSEDRHMVGDRLPVCVPFFFSFSSAIARPWASFFCLRALFLLFFRKKTYALKKKGGVAPACFLHCIARLVARGHRDKNPAKNGKHRLLFFCCTKNLVFRNTMNFLFDKKERLPRQDDKLKGRKKSKTKKR</sequence>
<keyword evidence="1" id="KW-0472">Membrane</keyword>